<dbReference type="AlphaFoldDB" id="A0A0W7WKZ3"/>
<feature type="transmembrane region" description="Helical" evidence="10">
    <location>
        <begin position="162"/>
        <end position="181"/>
    </location>
</feature>
<dbReference type="Pfam" id="PF01554">
    <property type="entry name" value="MatE"/>
    <property type="match status" value="2"/>
</dbReference>
<feature type="transmembrane region" description="Helical" evidence="10">
    <location>
        <begin position="193"/>
        <end position="216"/>
    </location>
</feature>
<evidence type="ECO:0000256" key="1">
    <source>
        <dbReference type="ARBA" id="ARBA00004429"/>
    </source>
</evidence>
<dbReference type="GO" id="GO:0005886">
    <property type="term" value="C:plasma membrane"/>
    <property type="evidence" value="ECO:0007669"/>
    <property type="project" value="UniProtKB-SubCell"/>
</dbReference>
<feature type="transmembrane region" description="Helical" evidence="10">
    <location>
        <begin position="422"/>
        <end position="440"/>
    </location>
</feature>
<evidence type="ECO:0000313" key="12">
    <source>
        <dbReference type="Proteomes" id="UP000054396"/>
    </source>
</evidence>
<evidence type="ECO:0000256" key="5">
    <source>
        <dbReference type="ARBA" id="ARBA00022692"/>
    </source>
</evidence>
<dbReference type="EMBL" id="LPXO01000004">
    <property type="protein sequence ID" value="KUF11266.1"/>
    <property type="molecule type" value="Genomic_DNA"/>
</dbReference>
<evidence type="ECO:0000256" key="9">
    <source>
        <dbReference type="ARBA" id="ARBA00031636"/>
    </source>
</evidence>
<keyword evidence="3" id="KW-0050">Antiport</keyword>
<comment type="subcellular location">
    <subcellularLocation>
        <location evidence="1">Cell inner membrane</location>
        <topology evidence="1">Multi-pass membrane protein</topology>
    </subcellularLocation>
</comment>
<evidence type="ECO:0000256" key="10">
    <source>
        <dbReference type="SAM" id="Phobius"/>
    </source>
</evidence>
<feature type="transmembrane region" description="Helical" evidence="10">
    <location>
        <begin position="362"/>
        <end position="383"/>
    </location>
</feature>
<feature type="transmembrane region" description="Helical" evidence="10">
    <location>
        <begin position="277"/>
        <end position="297"/>
    </location>
</feature>
<dbReference type="STRING" id="1685382.AVJ23_09485"/>
<comment type="caution">
    <text evidence="11">The sequence shown here is derived from an EMBL/GenBank/DDBJ whole genome shotgun (WGS) entry which is preliminary data.</text>
</comment>
<evidence type="ECO:0000256" key="7">
    <source>
        <dbReference type="ARBA" id="ARBA00023065"/>
    </source>
</evidence>
<dbReference type="RefSeq" id="WP_058861930.1">
    <property type="nucleotide sequence ID" value="NZ_LPXO01000004.1"/>
</dbReference>
<keyword evidence="8 10" id="KW-0472">Membrane</keyword>
<dbReference type="PANTHER" id="PTHR43298:SF2">
    <property type="entry name" value="FMN_FAD EXPORTER YEEO-RELATED"/>
    <property type="match status" value="1"/>
</dbReference>
<dbReference type="PIRSF" id="PIRSF006603">
    <property type="entry name" value="DinF"/>
    <property type="match status" value="1"/>
</dbReference>
<evidence type="ECO:0000256" key="6">
    <source>
        <dbReference type="ARBA" id="ARBA00022989"/>
    </source>
</evidence>
<keyword evidence="6 10" id="KW-1133">Transmembrane helix</keyword>
<evidence type="ECO:0000313" key="11">
    <source>
        <dbReference type="EMBL" id="KUF11266.1"/>
    </source>
</evidence>
<feature type="transmembrane region" description="Helical" evidence="10">
    <location>
        <begin position="395"/>
        <end position="416"/>
    </location>
</feature>
<dbReference type="CDD" id="cd13131">
    <property type="entry name" value="MATE_NorM_like"/>
    <property type="match status" value="1"/>
</dbReference>
<dbReference type="OrthoDB" id="9780160at2"/>
<dbReference type="NCBIfam" id="TIGR00797">
    <property type="entry name" value="matE"/>
    <property type="match status" value="1"/>
</dbReference>
<dbReference type="GO" id="GO:0006811">
    <property type="term" value="P:monoatomic ion transport"/>
    <property type="evidence" value="ECO:0007669"/>
    <property type="project" value="UniProtKB-KW"/>
</dbReference>
<dbReference type="InterPro" id="IPR050222">
    <property type="entry name" value="MATE_MdtK"/>
</dbReference>
<evidence type="ECO:0000256" key="3">
    <source>
        <dbReference type="ARBA" id="ARBA00022449"/>
    </source>
</evidence>
<keyword evidence="7" id="KW-0406">Ion transport</keyword>
<feature type="transmembrane region" description="Helical" evidence="10">
    <location>
        <begin position="94"/>
        <end position="120"/>
    </location>
</feature>
<organism evidence="11 12">
    <name type="scientific">Pseudoponticoccus marisrubri</name>
    <dbReference type="NCBI Taxonomy" id="1685382"/>
    <lineage>
        <taxon>Bacteria</taxon>
        <taxon>Pseudomonadati</taxon>
        <taxon>Pseudomonadota</taxon>
        <taxon>Alphaproteobacteria</taxon>
        <taxon>Rhodobacterales</taxon>
        <taxon>Roseobacteraceae</taxon>
        <taxon>Pseudoponticoccus</taxon>
    </lineage>
</organism>
<feature type="transmembrane region" description="Helical" evidence="10">
    <location>
        <begin position="318"/>
        <end position="342"/>
    </location>
</feature>
<dbReference type="PANTHER" id="PTHR43298">
    <property type="entry name" value="MULTIDRUG RESISTANCE PROTEIN NORM-RELATED"/>
    <property type="match status" value="1"/>
</dbReference>
<feature type="transmembrane region" description="Helical" evidence="10">
    <location>
        <begin position="49"/>
        <end position="73"/>
    </location>
</feature>
<reference evidence="11 12" key="1">
    <citation type="submission" date="2015-12" db="EMBL/GenBank/DDBJ databases">
        <authorList>
            <person name="Shamseldin A."/>
            <person name="Moawad H."/>
            <person name="Abd El-Rahim W.M."/>
            <person name="Sadowsky M.J."/>
        </authorList>
    </citation>
    <scope>NUCLEOTIDE SEQUENCE [LARGE SCALE GENOMIC DNA]</scope>
    <source>
        <strain evidence="11 12">SJ5A-1</strain>
    </source>
</reference>
<dbReference type="InterPro" id="IPR002528">
    <property type="entry name" value="MATE_fam"/>
</dbReference>
<keyword evidence="2" id="KW-0813">Transport</keyword>
<keyword evidence="12" id="KW-1185">Reference proteome</keyword>
<dbReference type="GO" id="GO:0015297">
    <property type="term" value="F:antiporter activity"/>
    <property type="evidence" value="ECO:0007669"/>
    <property type="project" value="UniProtKB-KW"/>
</dbReference>
<evidence type="ECO:0000256" key="2">
    <source>
        <dbReference type="ARBA" id="ARBA00022448"/>
    </source>
</evidence>
<dbReference type="Proteomes" id="UP000054396">
    <property type="component" value="Unassembled WGS sequence"/>
</dbReference>
<dbReference type="InterPro" id="IPR048279">
    <property type="entry name" value="MdtK-like"/>
</dbReference>
<evidence type="ECO:0000256" key="4">
    <source>
        <dbReference type="ARBA" id="ARBA00022475"/>
    </source>
</evidence>
<keyword evidence="4" id="KW-1003">Cell membrane</keyword>
<protein>
    <recommendedName>
        <fullName evidence="9">Multidrug-efflux transporter</fullName>
    </recommendedName>
</protein>
<keyword evidence="5 10" id="KW-0812">Transmembrane</keyword>
<dbReference type="GO" id="GO:0042910">
    <property type="term" value="F:xenobiotic transmembrane transporter activity"/>
    <property type="evidence" value="ECO:0007669"/>
    <property type="project" value="InterPro"/>
</dbReference>
<feature type="transmembrane region" description="Helical" evidence="10">
    <location>
        <begin position="236"/>
        <end position="257"/>
    </location>
</feature>
<evidence type="ECO:0000256" key="8">
    <source>
        <dbReference type="ARBA" id="ARBA00023136"/>
    </source>
</evidence>
<proteinExistence type="predicted"/>
<name>A0A0W7WKZ3_9RHOB</name>
<accession>A0A0W7WKZ3</accession>
<feature type="transmembrane region" description="Helical" evidence="10">
    <location>
        <begin position="132"/>
        <end position="150"/>
    </location>
</feature>
<sequence>MSAATMTYAAHARAILSLGLPLVGGHLAQFAIGLTDTVMIGWYGVEELAALTIAAMYFFTLFLFGSGFAWAVMPMVAAFAAQQDEVLIRRATRMALWWSILYSALVLPILWFSGPILLWLGQTEAVAGLSQAYLRVAGWGMLPALWVMVLKNYLAGLEHTRVVLWITLVAALANAAANYVLVFGHFGAPELGIIGAALASLLVQIVSIILVVLYALRKLPEHQLFVRFWKPDAEMFRRVFALGLPIGLTTLAEVALFAGSSVMMGWLGTIPLAAHGIAIQISTATFMVQLGLSNAATVRAGTALGRRDADHLLRGARVVVALGGAGVAVSILAFLAVPDLLMTGFLDPEDPARAAILQAGRGFLAMAALFQLVDAAQVLHLGLLRGLQDTRVPMLMAALSYWGVGMPAAWVFGFPLGWGGMGVWFGLALGLAVAAALMMARFWRHGAAMVPGDAAGSRRAA</sequence>
<gene>
    <name evidence="11" type="ORF">AVJ23_09485</name>
</gene>